<dbReference type="Proteomes" id="UP000558488">
    <property type="component" value="Unassembled WGS sequence"/>
</dbReference>
<sequence>MNASIFLALFYLGIASAAPEMDHSLHAQSNLFEATDEEVSDMVKDLMDVINDVLVEESPKVLDTHSQEQSEEQQSNRTASNHSDGLSLLIKPLKEMLHKVEDLMDAVSGVLVEESPKVLDTHSQEQSEEQQSNRTASNHSDDLSLLIKPLKEMLHKSKGTARKGMLGKIAKVLGKELVNKIVKNASKVIKVGKHIGELILGDAETSKSSGVVFNVSRARALGDNSPRLTLEDSEDGDEVSAARNA</sequence>
<feature type="signal peptide" evidence="2">
    <location>
        <begin position="1"/>
        <end position="17"/>
    </location>
</feature>
<protein>
    <submittedName>
        <fullName evidence="3">Uncharacterized protein</fullName>
    </submittedName>
</protein>
<dbReference type="AlphaFoldDB" id="A0A7J7SV15"/>
<accession>A0A7J7SV15</accession>
<evidence type="ECO:0000256" key="1">
    <source>
        <dbReference type="SAM" id="MobiDB-lite"/>
    </source>
</evidence>
<feature type="chain" id="PRO_5029692382" evidence="2">
    <location>
        <begin position="18"/>
        <end position="245"/>
    </location>
</feature>
<evidence type="ECO:0000313" key="3">
    <source>
        <dbReference type="EMBL" id="KAF6292322.1"/>
    </source>
</evidence>
<keyword evidence="2" id="KW-0732">Signal</keyword>
<organism evidence="3 4">
    <name type="scientific">Pipistrellus kuhlii</name>
    <name type="common">Kuhl's pipistrelle</name>
    <dbReference type="NCBI Taxonomy" id="59472"/>
    <lineage>
        <taxon>Eukaryota</taxon>
        <taxon>Metazoa</taxon>
        <taxon>Chordata</taxon>
        <taxon>Craniata</taxon>
        <taxon>Vertebrata</taxon>
        <taxon>Euteleostomi</taxon>
        <taxon>Mammalia</taxon>
        <taxon>Eutheria</taxon>
        <taxon>Laurasiatheria</taxon>
        <taxon>Chiroptera</taxon>
        <taxon>Yangochiroptera</taxon>
        <taxon>Vespertilionidae</taxon>
        <taxon>Pipistrellus</taxon>
    </lineage>
</organism>
<comment type="caution">
    <text evidence="3">The sequence shown here is derived from an EMBL/GenBank/DDBJ whole genome shotgun (WGS) entry which is preliminary data.</text>
</comment>
<feature type="region of interest" description="Disordered" evidence="1">
    <location>
        <begin position="117"/>
        <end position="142"/>
    </location>
</feature>
<name>A0A7J7SV15_PIPKU</name>
<reference evidence="3 4" key="1">
    <citation type="journal article" date="2020" name="Nature">
        <title>Six reference-quality genomes reveal evolution of bat adaptations.</title>
        <authorList>
            <person name="Jebb D."/>
            <person name="Huang Z."/>
            <person name="Pippel M."/>
            <person name="Hughes G.M."/>
            <person name="Lavrichenko K."/>
            <person name="Devanna P."/>
            <person name="Winkler S."/>
            <person name="Jermiin L.S."/>
            <person name="Skirmuntt E.C."/>
            <person name="Katzourakis A."/>
            <person name="Burkitt-Gray L."/>
            <person name="Ray D.A."/>
            <person name="Sullivan K.A.M."/>
            <person name="Roscito J.G."/>
            <person name="Kirilenko B.M."/>
            <person name="Davalos L.M."/>
            <person name="Corthals A.P."/>
            <person name="Power M.L."/>
            <person name="Jones G."/>
            <person name="Ransome R.D."/>
            <person name="Dechmann D.K.N."/>
            <person name="Locatelli A.G."/>
            <person name="Puechmaille S.J."/>
            <person name="Fedrigo O."/>
            <person name="Jarvis E.D."/>
            <person name="Hiller M."/>
            <person name="Vernes S.C."/>
            <person name="Myers E.W."/>
            <person name="Teeling E.C."/>
        </authorList>
    </citation>
    <scope>NUCLEOTIDE SEQUENCE [LARGE SCALE GENOMIC DNA]</scope>
    <source>
        <strain evidence="3">MPipKuh1</strain>
        <tissue evidence="3">Flight muscle</tissue>
    </source>
</reference>
<evidence type="ECO:0000256" key="2">
    <source>
        <dbReference type="SAM" id="SignalP"/>
    </source>
</evidence>
<feature type="region of interest" description="Disordered" evidence="1">
    <location>
        <begin position="60"/>
        <end position="83"/>
    </location>
</feature>
<proteinExistence type="predicted"/>
<keyword evidence="4" id="KW-1185">Reference proteome</keyword>
<dbReference type="EMBL" id="JACAGB010000036">
    <property type="protein sequence ID" value="KAF6292322.1"/>
    <property type="molecule type" value="Genomic_DNA"/>
</dbReference>
<evidence type="ECO:0000313" key="4">
    <source>
        <dbReference type="Proteomes" id="UP000558488"/>
    </source>
</evidence>
<gene>
    <name evidence="3" type="ORF">mPipKuh1_009762</name>
</gene>
<feature type="region of interest" description="Disordered" evidence="1">
    <location>
        <begin position="223"/>
        <end position="245"/>
    </location>
</feature>